<proteinExistence type="predicted"/>
<dbReference type="InParanoid" id="A0A1J7IYH7"/>
<dbReference type="AlphaFoldDB" id="A0A1J7IYH7"/>
<keyword evidence="2" id="KW-1185">Reference proteome</keyword>
<evidence type="ECO:0000313" key="1">
    <source>
        <dbReference type="EMBL" id="OIW26145.1"/>
    </source>
</evidence>
<protein>
    <submittedName>
        <fullName evidence="1">Uncharacterized protein</fullName>
    </submittedName>
</protein>
<accession>A0A1J7IYH7</accession>
<dbReference type="Proteomes" id="UP000182658">
    <property type="component" value="Unassembled WGS sequence"/>
</dbReference>
<dbReference type="EMBL" id="KV875101">
    <property type="protein sequence ID" value="OIW26145.1"/>
    <property type="molecule type" value="Genomic_DNA"/>
</dbReference>
<gene>
    <name evidence="1" type="ORF">CONLIGDRAFT_520615</name>
</gene>
<organism evidence="1 2">
    <name type="scientific">Coniochaeta ligniaria NRRL 30616</name>
    <dbReference type="NCBI Taxonomy" id="1408157"/>
    <lineage>
        <taxon>Eukaryota</taxon>
        <taxon>Fungi</taxon>
        <taxon>Dikarya</taxon>
        <taxon>Ascomycota</taxon>
        <taxon>Pezizomycotina</taxon>
        <taxon>Sordariomycetes</taxon>
        <taxon>Sordariomycetidae</taxon>
        <taxon>Coniochaetales</taxon>
        <taxon>Coniochaetaceae</taxon>
        <taxon>Coniochaeta</taxon>
    </lineage>
</organism>
<name>A0A1J7IYH7_9PEZI</name>
<sequence>MCSTKAGGLSIRVAANWTEPSIRSSGKLEGGLPSRGPWKAVPIPITPAEHRSIREAYFYRDPLARHLQLLFSELLNRCSLSHGVVTCISDRSSATTILRRNMEAIFLILNSSYVWNFRKLSSQAVSRRLAQTRRRRTVIIMHWHTITSPSPTFGAKQQTVAPTWKAAETKKGFVRRPKVLGRRVRGLKAYKTKAKGEAQTRSCDIAQRRHASADHLWQRQSLG</sequence>
<reference evidence="1 2" key="1">
    <citation type="submission" date="2016-10" db="EMBL/GenBank/DDBJ databases">
        <title>Draft genome sequence of Coniochaeta ligniaria NRRL30616, a lignocellulolytic fungus for bioabatement of inhibitors in plant biomass hydrolysates.</title>
        <authorList>
            <consortium name="DOE Joint Genome Institute"/>
            <person name="Jimenez D.J."/>
            <person name="Hector R.E."/>
            <person name="Riley R."/>
            <person name="Sun H."/>
            <person name="Grigoriev I.V."/>
            <person name="Van Elsas J.D."/>
            <person name="Nichols N.N."/>
        </authorList>
    </citation>
    <scope>NUCLEOTIDE SEQUENCE [LARGE SCALE GENOMIC DNA]</scope>
    <source>
        <strain evidence="1 2">NRRL 30616</strain>
    </source>
</reference>
<evidence type="ECO:0000313" key="2">
    <source>
        <dbReference type="Proteomes" id="UP000182658"/>
    </source>
</evidence>